<dbReference type="InterPro" id="IPR001373">
    <property type="entry name" value="Cullin_N"/>
</dbReference>
<dbReference type="GO" id="GO:0006511">
    <property type="term" value="P:ubiquitin-dependent protein catabolic process"/>
    <property type="evidence" value="ECO:0007669"/>
    <property type="project" value="InterPro"/>
</dbReference>
<dbReference type="AlphaFoldDB" id="A0A8H6WRL0"/>
<name>A0A8H6WRL0_9AGAR</name>
<dbReference type="Pfam" id="PF00888">
    <property type="entry name" value="Cullin"/>
    <property type="match status" value="1"/>
</dbReference>
<evidence type="ECO:0000313" key="3">
    <source>
        <dbReference type="EMBL" id="KAF7328349.1"/>
    </source>
</evidence>
<feature type="domain" description="Cullin N-terminal" evidence="2">
    <location>
        <begin position="86"/>
        <end position="213"/>
    </location>
</feature>
<dbReference type="SUPFAM" id="SSF74788">
    <property type="entry name" value="Cullin repeat-like"/>
    <property type="match status" value="1"/>
</dbReference>
<organism evidence="3 4">
    <name type="scientific">Mycena venus</name>
    <dbReference type="NCBI Taxonomy" id="2733690"/>
    <lineage>
        <taxon>Eukaryota</taxon>
        <taxon>Fungi</taxon>
        <taxon>Dikarya</taxon>
        <taxon>Basidiomycota</taxon>
        <taxon>Agaricomycotina</taxon>
        <taxon>Agaricomycetes</taxon>
        <taxon>Agaricomycetidae</taxon>
        <taxon>Agaricales</taxon>
        <taxon>Marasmiineae</taxon>
        <taxon>Mycenaceae</taxon>
        <taxon>Mycena</taxon>
    </lineage>
</organism>
<evidence type="ECO:0000259" key="2">
    <source>
        <dbReference type="Pfam" id="PF00888"/>
    </source>
</evidence>
<dbReference type="Gene3D" id="1.20.1310.10">
    <property type="entry name" value="Cullin Repeats"/>
    <property type="match status" value="1"/>
</dbReference>
<comment type="caution">
    <text evidence="3">The sequence shown here is derived from an EMBL/GenBank/DDBJ whole genome shotgun (WGS) entry which is preliminary data.</text>
</comment>
<gene>
    <name evidence="3" type="ORF">MVEN_02550400</name>
</gene>
<sequence>MKCLMPAIGSCNWSLEVLLRQGQEVFKCRRTGNRSIFIIFESCRSARMTSLEQNLEDFIAQSSTTESVAAQDSVPQSLEEEWCTKFEPALRSALHRNTMGFVQVMTLYTLVYNRCTSTPSEGHALHDHLVRFFALYTCEIHDNAPHEALVDYYTTQWALFTDGVRFIESLFRYLDRRITAGQEGEIDTSTAVAFKSWRVNVLEPLAGRLRDELPDEALVTETLEAFIPDNFNGNGVERMRLTRAEVN</sequence>
<evidence type="ECO:0000313" key="4">
    <source>
        <dbReference type="Proteomes" id="UP000620124"/>
    </source>
</evidence>
<evidence type="ECO:0000256" key="1">
    <source>
        <dbReference type="ARBA" id="ARBA00006019"/>
    </source>
</evidence>
<reference evidence="3" key="1">
    <citation type="submission" date="2020-05" db="EMBL/GenBank/DDBJ databases">
        <title>Mycena genomes resolve the evolution of fungal bioluminescence.</title>
        <authorList>
            <person name="Tsai I.J."/>
        </authorList>
    </citation>
    <scope>NUCLEOTIDE SEQUENCE</scope>
    <source>
        <strain evidence="3">CCC161011</strain>
    </source>
</reference>
<dbReference type="GO" id="GO:0031625">
    <property type="term" value="F:ubiquitin protein ligase binding"/>
    <property type="evidence" value="ECO:0007669"/>
    <property type="project" value="InterPro"/>
</dbReference>
<dbReference type="OrthoDB" id="2964509at2759"/>
<protein>
    <recommendedName>
        <fullName evidence="2">Cullin N-terminal domain-containing protein</fullName>
    </recommendedName>
</protein>
<accession>A0A8H6WRL0</accession>
<keyword evidence="4" id="KW-1185">Reference proteome</keyword>
<proteinExistence type="inferred from homology"/>
<dbReference type="InterPro" id="IPR016159">
    <property type="entry name" value="Cullin_repeat-like_dom_sf"/>
</dbReference>
<comment type="similarity">
    <text evidence="1">Belongs to the cullin family.</text>
</comment>
<dbReference type="EMBL" id="JACAZI010000036">
    <property type="protein sequence ID" value="KAF7328349.1"/>
    <property type="molecule type" value="Genomic_DNA"/>
</dbReference>
<dbReference type="Proteomes" id="UP000620124">
    <property type="component" value="Unassembled WGS sequence"/>
</dbReference>